<organism evidence="5 6">
    <name type="scientific">Sporothrix bragantina</name>
    <dbReference type="NCBI Taxonomy" id="671064"/>
    <lineage>
        <taxon>Eukaryota</taxon>
        <taxon>Fungi</taxon>
        <taxon>Dikarya</taxon>
        <taxon>Ascomycota</taxon>
        <taxon>Pezizomycotina</taxon>
        <taxon>Sordariomycetes</taxon>
        <taxon>Sordariomycetidae</taxon>
        <taxon>Ophiostomatales</taxon>
        <taxon>Ophiostomataceae</taxon>
        <taxon>Sporothrix</taxon>
    </lineage>
</organism>
<dbReference type="Gene3D" id="3.40.50.720">
    <property type="entry name" value="NAD(P)-binding Rossmann-like Domain"/>
    <property type="match status" value="1"/>
</dbReference>
<gene>
    <name evidence="5" type="ORF">SBRCBS47491_000555</name>
</gene>
<name>A0ABP0ARB2_9PEZI</name>
<dbReference type="InterPro" id="IPR036291">
    <property type="entry name" value="NAD(P)-bd_dom_sf"/>
</dbReference>
<feature type="domain" description="NmrA-like" evidence="4">
    <location>
        <begin position="3"/>
        <end position="210"/>
    </location>
</feature>
<reference evidence="5 6" key="1">
    <citation type="submission" date="2024-01" db="EMBL/GenBank/DDBJ databases">
        <authorList>
            <person name="Allen C."/>
            <person name="Tagirdzhanova G."/>
        </authorList>
    </citation>
    <scope>NUCLEOTIDE SEQUENCE [LARGE SCALE GENOMIC DNA]</scope>
</reference>
<dbReference type="InterPro" id="IPR051609">
    <property type="entry name" value="NmrA/Isoflavone_reductase-like"/>
</dbReference>
<evidence type="ECO:0000259" key="4">
    <source>
        <dbReference type="Pfam" id="PF05368"/>
    </source>
</evidence>
<protein>
    <recommendedName>
        <fullName evidence="4">NmrA-like domain-containing protein</fullName>
    </recommendedName>
</protein>
<dbReference type="SUPFAM" id="SSF51735">
    <property type="entry name" value="NAD(P)-binding Rossmann-fold domains"/>
    <property type="match status" value="1"/>
</dbReference>
<dbReference type="Proteomes" id="UP001642406">
    <property type="component" value="Unassembled WGS sequence"/>
</dbReference>
<dbReference type="InterPro" id="IPR008030">
    <property type="entry name" value="NmrA-like"/>
</dbReference>
<keyword evidence="3" id="KW-0560">Oxidoreductase</keyword>
<sequence length="331" mass="36406">MVKVVVAGANSGLALEVVDALSQGKHEVIALARKDPSQFPQFPGVTWAQVSYQDKAELVSQFKGADVVLNFIVLNGDPGNEVSIRIIDAVVEAGVPRYAPSEWAMGEKLKDVIDVVPWYQGKLDIQKYLADLNKDKPVLEYTLFQVGQFFEYAAYPRALSKHTPVQATMWQLNKARIVGIRGYEDDPITLTSVRDIAGVVRRAVEYKGKWPIIGGVQGQQVSVNQFKKAVEDAIAAGKGPGVLPAGTKTINVELAEEADLAKGELNVEMPLIEHPSIPLEMRKLWHAPGWTGSLLATARGAWTVSDEWNKLLPDYKFITLEEFVDAALKNE</sequence>
<comment type="similarity">
    <text evidence="1">Belongs to the NmrA-type oxidoreductase family. Isoflavone reductase subfamily.</text>
</comment>
<dbReference type="Pfam" id="PF05368">
    <property type="entry name" value="NmrA"/>
    <property type="match status" value="1"/>
</dbReference>
<evidence type="ECO:0000313" key="6">
    <source>
        <dbReference type="Proteomes" id="UP001642406"/>
    </source>
</evidence>
<evidence type="ECO:0000256" key="3">
    <source>
        <dbReference type="ARBA" id="ARBA00023002"/>
    </source>
</evidence>
<evidence type="ECO:0000256" key="1">
    <source>
        <dbReference type="ARBA" id="ARBA00005725"/>
    </source>
</evidence>
<dbReference type="PANTHER" id="PTHR47706">
    <property type="entry name" value="NMRA-LIKE FAMILY PROTEIN"/>
    <property type="match status" value="1"/>
</dbReference>
<proteinExistence type="inferred from homology"/>
<accession>A0ABP0ARB2</accession>
<evidence type="ECO:0000256" key="2">
    <source>
        <dbReference type="ARBA" id="ARBA00022857"/>
    </source>
</evidence>
<dbReference type="PANTHER" id="PTHR47706:SF4">
    <property type="entry name" value="NMRA-LIKE DOMAIN-CONTAINING PROTEIN"/>
    <property type="match status" value="1"/>
</dbReference>
<dbReference type="EMBL" id="CAWUHC010000003">
    <property type="protein sequence ID" value="CAK7209776.1"/>
    <property type="molecule type" value="Genomic_DNA"/>
</dbReference>
<keyword evidence="2" id="KW-0521">NADP</keyword>
<evidence type="ECO:0000313" key="5">
    <source>
        <dbReference type="EMBL" id="CAK7209776.1"/>
    </source>
</evidence>
<comment type="caution">
    <text evidence="5">The sequence shown here is derived from an EMBL/GenBank/DDBJ whole genome shotgun (WGS) entry which is preliminary data.</text>
</comment>
<keyword evidence="6" id="KW-1185">Reference proteome</keyword>